<dbReference type="EMBL" id="CAJVPT010021827">
    <property type="protein sequence ID" value="CAG8657079.1"/>
    <property type="molecule type" value="Genomic_DNA"/>
</dbReference>
<keyword evidence="2" id="KW-1185">Reference proteome</keyword>
<evidence type="ECO:0000313" key="2">
    <source>
        <dbReference type="Proteomes" id="UP000789525"/>
    </source>
</evidence>
<gene>
    <name evidence="1" type="ORF">ACOLOM_LOCUS8449</name>
</gene>
<feature type="non-terminal residue" evidence="1">
    <location>
        <position position="1"/>
    </location>
</feature>
<evidence type="ECO:0000313" key="1">
    <source>
        <dbReference type="EMBL" id="CAG8657079.1"/>
    </source>
</evidence>
<accession>A0ACA9NH39</accession>
<proteinExistence type="predicted"/>
<organism evidence="1 2">
    <name type="scientific">Acaulospora colombiana</name>
    <dbReference type="NCBI Taxonomy" id="27376"/>
    <lineage>
        <taxon>Eukaryota</taxon>
        <taxon>Fungi</taxon>
        <taxon>Fungi incertae sedis</taxon>
        <taxon>Mucoromycota</taxon>
        <taxon>Glomeromycotina</taxon>
        <taxon>Glomeromycetes</taxon>
        <taxon>Diversisporales</taxon>
        <taxon>Acaulosporaceae</taxon>
        <taxon>Acaulospora</taxon>
    </lineage>
</organism>
<name>A0ACA9NH39_9GLOM</name>
<protein>
    <submittedName>
        <fullName evidence="1">16025_t:CDS:1</fullName>
    </submittedName>
</protein>
<comment type="caution">
    <text evidence="1">The sequence shown here is derived from an EMBL/GenBank/DDBJ whole genome shotgun (WGS) entry which is preliminary data.</text>
</comment>
<reference evidence="1" key="1">
    <citation type="submission" date="2021-06" db="EMBL/GenBank/DDBJ databases">
        <authorList>
            <person name="Kallberg Y."/>
            <person name="Tangrot J."/>
            <person name="Rosling A."/>
        </authorList>
    </citation>
    <scope>NUCLEOTIDE SEQUENCE</scope>
    <source>
        <strain evidence="1">CL356</strain>
    </source>
</reference>
<dbReference type="Proteomes" id="UP000789525">
    <property type="component" value="Unassembled WGS sequence"/>
</dbReference>
<sequence>PYPLAHPSSESDNWLCAKLGSKSVQHRRKWVDTQSVNSLR</sequence>